<dbReference type="InterPro" id="IPR043129">
    <property type="entry name" value="ATPase_NBD"/>
</dbReference>
<evidence type="ECO:0000256" key="5">
    <source>
        <dbReference type="ARBA" id="ARBA00022741"/>
    </source>
</evidence>
<dbReference type="Gene3D" id="3.30.200.20">
    <property type="entry name" value="Phosphorylase Kinase, domain 1"/>
    <property type="match status" value="1"/>
</dbReference>
<dbReference type="PROSITE" id="PS00107">
    <property type="entry name" value="PROTEIN_KINASE_ATP"/>
    <property type="match status" value="1"/>
</dbReference>
<dbReference type="GO" id="GO:0000422">
    <property type="term" value="P:autophagy of mitochondrion"/>
    <property type="evidence" value="ECO:0007669"/>
    <property type="project" value="TreeGrafter"/>
</dbReference>
<evidence type="ECO:0000256" key="4">
    <source>
        <dbReference type="ARBA" id="ARBA00022679"/>
    </source>
</evidence>
<dbReference type="PANTHER" id="PTHR24348:SF65">
    <property type="entry name" value="SERINE_THREONINE-PROTEIN KINASE ULK3"/>
    <property type="match status" value="1"/>
</dbReference>
<sequence length="201" mass="23061">MPLFEALSYSSDKNVVILDIGAVYTKCGLAGETGPRCIIPSVVKNEKNEKIVKIWEFSTTEELYENLKIFYFNYFSGIRTMSRPSSSRPCSARTNTGNLFPSLQGFVFTEKLGSGTYATVYKAYKKTGGRDVVAIKCVLKSGLNKASTENLLREIELLKKLKHQNIVELYDFQWDEKYSISYYGVWWEVTYPDGQDKRERY</sequence>
<dbReference type="Gene3D" id="3.30.420.40">
    <property type="match status" value="1"/>
</dbReference>
<evidence type="ECO:0000256" key="6">
    <source>
        <dbReference type="ARBA" id="ARBA00022777"/>
    </source>
</evidence>
<keyword evidence="4 12" id="KW-0808">Transferase</keyword>
<evidence type="ECO:0000256" key="1">
    <source>
        <dbReference type="ARBA" id="ARBA00012513"/>
    </source>
</evidence>
<keyword evidence="2" id="KW-0963">Cytoplasm</keyword>
<keyword evidence="3" id="KW-0723">Serine/threonine-protein kinase</keyword>
<dbReference type="GO" id="GO:0010506">
    <property type="term" value="P:regulation of autophagy"/>
    <property type="evidence" value="ECO:0007669"/>
    <property type="project" value="InterPro"/>
</dbReference>
<protein>
    <recommendedName>
        <fullName evidence="1">non-specific serine/threonine protein kinase</fullName>
        <ecNumber evidence="1">2.7.11.1</ecNumber>
    </recommendedName>
</protein>
<dbReference type="GO" id="GO:0061709">
    <property type="term" value="P:reticulophagy"/>
    <property type="evidence" value="ECO:0007669"/>
    <property type="project" value="TreeGrafter"/>
</dbReference>
<dbReference type="PROSITE" id="PS50011">
    <property type="entry name" value="PROTEIN_KINASE_DOM"/>
    <property type="match status" value="1"/>
</dbReference>
<feature type="binding site" evidence="10">
    <location>
        <position position="140"/>
    </location>
    <ligand>
        <name>ATP</name>
        <dbReference type="ChEBI" id="CHEBI:30616"/>
    </ligand>
</feature>
<dbReference type="PANTHER" id="PTHR24348">
    <property type="entry name" value="SERINE/THREONINE-PROTEIN KINASE UNC-51-RELATED"/>
    <property type="match status" value="1"/>
</dbReference>
<dbReference type="Pfam" id="PF00069">
    <property type="entry name" value="Pkinase"/>
    <property type="match status" value="1"/>
</dbReference>
<dbReference type="GO" id="GO:0034045">
    <property type="term" value="C:phagophore assembly site membrane"/>
    <property type="evidence" value="ECO:0007669"/>
    <property type="project" value="TreeGrafter"/>
</dbReference>
<evidence type="ECO:0000313" key="13">
    <source>
        <dbReference type="Proteomes" id="UP000683360"/>
    </source>
</evidence>
<dbReference type="AlphaFoldDB" id="A0A8S3SF26"/>
<evidence type="ECO:0000313" key="12">
    <source>
        <dbReference type="EMBL" id="CAG2215615.1"/>
    </source>
</evidence>
<comment type="catalytic activity">
    <reaction evidence="8">
        <text>L-threonyl-[protein] + ATP = O-phospho-L-threonyl-[protein] + ADP + H(+)</text>
        <dbReference type="Rhea" id="RHEA:46608"/>
        <dbReference type="Rhea" id="RHEA-COMP:11060"/>
        <dbReference type="Rhea" id="RHEA-COMP:11605"/>
        <dbReference type="ChEBI" id="CHEBI:15378"/>
        <dbReference type="ChEBI" id="CHEBI:30013"/>
        <dbReference type="ChEBI" id="CHEBI:30616"/>
        <dbReference type="ChEBI" id="CHEBI:61977"/>
        <dbReference type="ChEBI" id="CHEBI:456216"/>
        <dbReference type="EC" id="2.7.11.1"/>
    </reaction>
</comment>
<dbReference type="GO" id="GO:0042594">
    <property type="term" value="P:response to starvation"/>
    <property type="evidence" value="ECO:0007669"/>
    <property type="project" value="TreeGrafter"/>
</dbReference>
<dbReference type="InterPro" id="IPR011009">
    <property type="entry name" value="Kinase-like_dom_sf"/>
</dbReference>
<dbReference type="Proteomes" id="UP000683360">
    <property type="component" value="Unassembled WGS sequence"/>
</dbReference>
<dbReference type="OrthoDB" id="346907at2759"/>
<dbReference type="EC" id="2.7.11.1" evidence="1"/>
<reference evidence="12" key="1">
    <citation type="submission" date="2021-03" db="EMBL/GenBank/DDBJ databases">
        <authorList>
            <person name="Bekaert M."/>
        </authorList>
    </citation>
    <scope>NUCLEOTIDE SEQUENCE</scope>
</reference>
<dbReference type="GO" id="GO:0005829">
    <property type="term" value="C:cytosol"/>
    <property type="evidence" value="ECO:0007669"/>
    <property type="project" value="TreeGrafter"/>
</dbReference>
<evidence type="ECO:0000256" key="10">
    <source>
        <dbReference type="PROSITE-ProRule" id="PRU10141"/>
    </source>
</evidence>
<evidence type="ECO:0000256" key="7">
    <source>
        <dbReference type="ARBA" id="ARBA00022840"/>
    </source>
</evidence>
<keyword evidence="5 10" id="KW-0547">Nucleotide-binding</keyword>
<dbReference type="InterPro" id="IPR017441">
    <property type="entry name" value="Protein_kinase_ATP_BS"/>
</dbReference>
<feature type="domain" description="Protein kinase" evidence="11">
    <location>
        <begin position="106"/>
        <end position="201"/>
    </location>
</feature>
<dbReference type="GO" id="GO:0034727">
    <property type="term" value="P:piecemeal microautophagy of the nucleus"/>
    <property type="evidence" value="ECO:0007669"/>
    <property type="project" value="TreeGrafter"/>
</dbReference>
<proteinExistence type="predicted"/>
<keyword evidence="13" id="KW-1185">Reference proteome</keyword>
<evidence type="ECO:0000256" key="8">
    <source>
        <dbReference type="ARBA" id="ARBA00047899"/>
    </source>
</evidence>
<evidence type="ECO:0000256" key="3">
    <source>
        <dbReference type="ARBA" id="ARBA00022527"/>
    </source>
</evidence>
<keyword evidence="7 10" id="KW-0067">ATP-binding</keyword>
<evidence type="ECO:0000256" key="9">
    <source>
        <dbReference type="ARBA" id="ARBA00048679"/>
    </source>
</evidence>
<organism evidence="12 13">
    <name type="scientific">Mytilus edulis</name>
    <name type="common">Blue mussel</name>
    <dbReference type="NCBI Taxonomy" id="6550"/>
    <lineage>
        <taxon>Eukaryota</taxon>
        <taxon>Metazoa</taxon>
        <taxon>Spiralia</taxon>
        <taxon>Lophotrochozoa</taxon>
        <taxon>Mollusca</taxon>
        <taxon>Bivalvia</taxon>
        <taxon>Autobranchia</taxon>
        <taxon>Pteriomorphia</taxon>
        <taxon>Mytilida</taxon>
        <taxon>Mytiloidea</taxon>
        <taxon>Mytilidae</taxon>
        <taxon>Mytilinae</taxon>
        <taxon>Mytilus</taxon>
    </lineage>
</organism>
<evidence type="ECO:0000256" key="2">
    <source>
        <dbReference type="ARBA" id="ARBA00022490"/>
    </source>
</evidence>
<dbReference type="InterPro" id="IPR000719">
    <property type="entry name" value="Prot_kinase_dom"/>
</dbReference>
<dbReference type="EMBL" id="CAJPWZ010001449">
    <property type="protein sequence ID" value="CAG2215615.1"/>
    <property type="molecule type" value="Genomic_DNA"/>
</dbReference>
<gene>
    <name evidence="12" type="ORF">MEDL_29394</name>
</gene>
<accession>A0A8S3SF26</accession>
<dbReference type="SUPFAM" id="SSF56112">
    <property type="entry name" value="Protein kinase-like (PK-like)"/>
    <property type="match status" value="1"/>
</dbReference>
<dbReference type="GO" id="GO:0005776">
    <property type="term" value="C:autophagosome"/>
    <property type="evidence" value="ECO:0007669"/>
    <property type="project" value="TreeGrafter"/>
</dbReference>
<dbReference type="FunFam" id="3.30.200.20:FF:000042">
    <property type="entry name" value="Aurora kinase A"/>
    <property type="match status" value="1"/>
</dbReference>
<dbReference type="GO" id="GO:0005524">
    <property type="term" value="F:ATP binding"/>
    <property type="evidence" value="ECO:0007669"/>
    <property type="project" value="UniProtKB-UniRule"/>
</dbReference>
<dbReference type="GO" id="GO:0000045">
    <property type="term" value="P:autophagosome assembly"/>
    <property type="evidence" value="ECO:0007669"/>
    <property type="project" value="TreeGrafter"/>
</dbReference>
<dbReference type="InterPro" id="IPR045269">
    <property type="entry name" value="Atg1-like"/>
</dbReference>
<name>A0A8S3SF26_MYTED</name>
<dbReference type="SUPFAM" id="SSF53067">
    <property type="entry name" value="Actin-like ATPase domain"/>
    <property type="match status" value="1"/>
</dbReference>
<comment type="caution">
    <text evidence="12">The sequence shown here is derived from an EMBL/GenBank/DDBJ whole genome shotgun (WGS) entry which is preliminary data.</text>
</comment>
<evidence type="ECO:0000259" key="11">
    <source>
        <dbReference type="PROSITE" id="PS50011"/>
    </source>
</evidence>
<dbReference type="GO" id="GO:0004674">
    <property type="term" value="F:protein serine/threonine kinase activity"/>
    <property type="evidence" value="ECO:0007669"/>
    <property type="project" value="UniProtKB-KW"/>
</dbReference>
<keyword evidence="6" id="KW-0418">Kinase</keyword>
<comment type="catalytic activity">
    <reaction evidence="9">
        <text>L-seryl-[protein] + ATP = O-phospho-L-seryl-[protein] + ADP + H(+)</text>
        <dbReference type="Rhea" id="RHEA:17989"/>
        <dbReference type="Rhea" id="RHEA-COMP:9863"/>
        <dbReference type="Rhea" id="RHEA-COMP:11604"/>
        <dbReference type="ChEBI" id="CHEBI:15378"/>
        <dbReference type="ChEBI" id="CHEBI:29999"/>
        <dbReference type="ChEBI" id="CHEBI:30616"/>
        <dbReference type="ChEBI" id="CHEBI:83421"/>
        <dbReference type="ChEBI" id="CHEBI:456216"/>
        <dbReference type="EC" id="2.7.11.1"/>
    </reaction>
</comment>